<reference evidence="10 11" key="1">
    <citation type="journal article" date="2016" name="DNA Res.">
        <title>The draft genome of MD-2 pineapple using hybrid error correction of long reads.</title>
        <authorList>
            <person name="Redwan R.M."/>
            <person name="Saidin A."/>
            <person name="Kumar S.V."/>
        </authorList>
    </citation>
    <scope>NUCLEOTIDE SEQUENCE [LARGE SCALE GENOMIC DNA]</scope>
    <source>
        <strain evidence="11">cv. MD2</strain>
        <tissue evidence="10">Leaf</tissue>
    </source>
</reference>
<keyword evidence="5 8" id="KW-1133">Transmembrane helix</keyword>
<sequence>MAATMRKLVVEVVEARNLLPKDGTGTSSPYVRVDFDGQRRKTRTAQRELNPTWNEALEFDVAAAADLDEPLEVDVFHDVRVGPSRRNNFLGRVRLDSRQFCVRKGEEALMHFPLEKKSFFSWVRGEIGLKVYYVDDPVPDPVPAPAAAAAAAAAAEPDNSAAIDSSNEPNSVHENCNEPAAPPPAEAPNAEKPAEAPPAEAEADGATAAASAATSELEETAPAAVPTENSEKPAEESDRQNMEANEEAPPEPIAAAAAAETRSEPEKEAAGPEWAPLRPRRMKGMGAEIAREGPAKYDLVDKMQYLFVRVVRARGLPAGAAPRVRVAAHGRRASTREARRAGPHHEWDRTFAFAREPYSGDPAAAPAASLEVSVWDLPPGEEDDHDADADDAEGEERHLLGALCFDASEVPLRDPPDSPLAPQWYRLEGPRGGGGGGGQLMLATWIGTQADESFADAWKADAPPSAGSSRSKVYVSPKLWYLRVTVIEAQDALASPTRDAAIAVAVRAALGSQVLRTRAAACRGGAPSWNEDLIFVAAEPFGEDERLLLSLEIRGAAKDAAAAAVGSAALPLSAVERRVDDRTVATRWLDLLPTVKKKGGPGQGHGHVPGGRLHVRACLDGGYHVADEAPHACSDYRPAARQLWRAPLGAVELGVVGCRGLLPMRTLRGKGSTDAYAVAKYGPKWARTRTVADSLDPAWNEQYTWPVYDPCTVLTLAVFDESPPSDPDAGPKDPAPPPCSRPMGKVRIRVSTLETDRVYRGSYPLILMLPGGAKRMGEIELAVRFARAGSVLDLVHAYGLPMLPPMHHVRPIPPALQEPLRLAAARVSAAHLSRSEPSLRREVVLWMLDAAEPRGFSMRKVRANWHRIVAALAWTANAARWVEDTRNWRNPTATALAHGALVLLAWHPDLLLPVLAVHFAAVGAWRYRRRPQGPVPHPCVRVSMAETADREELDEEFDPVPSTRAAEVVRARYDRLRAVGARVQAMLGDVAAQAERVQAMATWRDPRATGMFVAMCLAVAVVLYVVPSRMMAVAAGFYYLRHPMFRDRMPPAAHNFFRRLPALSERII</sequence>
<evidence type="ECO:0000256" key="5">
    <source>
        <dbReference type="ARBA" id="ARBA00022989"/>
    </source>
</evidence>
<evidence type="ECO:0000256" key="7">
    <source>
        <dbReference type="SAM" id="MobiDB-lite"/>
    </source>
</evidence>
<comment type="subcellular location">
    <subcellularLocation>
        <location evidence="1">Membrane</location>
        <topology evidence="1">Multi-pass membrane protein</topology>
    </subcellularLocation>
</comment>
<evidence type="ECO:0000256" key="2">
    <source>
        <dbReference type="ARBA" id="ARBA00007923"/>
    </source>
</evidence>
<evidence type="ECO:0000256" key="1">
    <source>
        <dbReference type="ARBA" id="ARBA00004141"/>
    </source>
</evidence>
<feature type="domain" description="C2" evidence="9">
    <location>
        <begin position="626"/>
        <end position="763"/>
    </location>
</feature>
<dbReference type="SMART" id="SM00239">
    <property type="entry name" value="C2"/>
    <property type="match status" value="4"/>
</dbReference>
<protein>
    <submittedName>
        <fullName evidence="10">Protein QUIRKY</fullName>
    </submittedName>
</protein>
<dbReference type="Proteomes" id="UP000092600">
    <property type="component" value="Unassembled WGS sequence"/>
</dbReference>
<feature type="transmembrane region" description="Helical" evidence="8">
    <location>
        <begin position="1011"/>
        <end position="1040"/>
    </location>
</feature>
<feature type="domain" description="C2" evidence="9">
    <location>
        <begin position="458"/>
        <end position="589"/>
    </location>
</feature>
<dbReference type="EMBL" id="LSRQ01004999">
    <property type="protein sequence ID" value="OAY68293.1"/>
    <property type="molecule type" value="Genomic_DNA"/>
</dbReference>
<proteinExistence type="inferred from homology"/>
<feature type="compositionally biased region" description="Polar residues" evidence="7">
    <location>
        <begin position="162"/>
        <end position="174"/>
    </location>
</feature>
<accession>A0A199UU30</accession>
<dbReference type="Gene3D" id="2.60.40.150">
    <property type="entry name" value="C2 domain"/>
    <property type="match status" value="4"/>
</dbReference>
<evidence type="ECO:0000259" key="9">
    <source>
        <dbReference type="PROSITE" id="PS50004"/>
    </source>
</evidence>
<evidence type="ECO:0000256" key="6">
    <source>
        <dbReference type="ARBA" id="ARBA00023136"/>
    </source>
</evidence>
<dbReference type="PANTHER" id="PTHR31425:SF35">
    <property type="entry name" value="MULTIPLE C2 DOMAIN AND TRANSMEMBRANE REGION PROTEIN 16"/>
    <property type="match status" value="1"/>
</dbReference>
<comment type="caution">
    <text evidence="10">The sequence shown here is derived from an EMBL/GenBank/DDBJ whole genome shotgun (WGS) entry which is preliminary data.</text>
</comment>
<evidence type="ECO:0000256" key="8">
    <source>
        <dbReference type="SAM" id="Phobius"/>
    </source>
</evidence>
<keyword evidence="3 8" id="KW-0812">Transmembrane</keyword>
<feature type="compositionally biased region" description="Basic and acidic residues" evidence="7">
    <location>
        <begin position="229"/>
        <end position="241"/>
    </location>
</feature>
<dbReference type="InterPro" id="IPR013583">
    <property type="entry name" value="MCTP_C"/>
</dbReference>
<dbReference type="AlphaFoldDB" id="A0A199UU30"/>
<comment type="similarity">
    <text evidence="2">Belongs to the MCTP family.</text>
</comment>
<dbReference type="CDD" id="cd08379">
    <property type="entry name" value="C2D_MCTP_PRT_plant"/>
    <property type="match status" value="1"/>
</dbReference>
<keyword evidence="4" id="KW-0677">Repeat</keyword>
<dbReference type="SUPFAM" id="SSF49562">
    <property type="entry name" value="C2 domain (Calcium/lipid-binding domain, CaLB)"/>
    <property type="match status" value="4"/>
</dbReference>
<dbReference type="GO" id="GO:0016020">
    <property type="term" value="C:membrane"/>
    <property type="evidence" value="ECO:0007669"/>
    <property type="project" value="UniProtKB-SubCell"/>
</dbReference>
<feature type="compositionally biased region" description="Basic and acidic residues" evidence="7">
    <location>
        <begin position="261"/>
        <end position="270"/>
    </location>
</feature>
<dbReference type="InterPro" id="IPR047255">
    <property type="entry name" value="C2D_MCTP_PRT_plant"/>
</dbReference>
<dbReference type="PROSITE" id="PS50004">
    <property type="entry name" value="C2"/>
    <property type="match status" value="3"/>
</dbReference>
<evidence type="ECO:0000256" key="3">
    <source>
        <dbReference type="ARBA" id="ARBA00022692"/>
    </source>
</evidence>
<evidence type="ECO:0000313" key="10">
    <source>
        <dbReference type="EMBL" id="OAY68293.1"/>
    </source>
</evidence>
<gene>
    <name evidence="10" type="ORF">ACMD2_03385</name>
</gene>
<organism evidence="10 11">
    <name type="scientific">Ananas comosus</name>
    <name type="common">Pineapple</name>
    <name type="synonym">Ananas ananas</name>
    <dbReference type="NCBI Taxonomy" id="4615"/>
    <lineage>
        <taxon>Eukaryota</taxon>
        <taxon>Viridiplantae</taxon>
        <taxon>Streptophyta</taxon>
        <taxon>Embryophyta</taxon>
        <taxon>Tracheophyta</taxon>
        <taxon>Spermatophyta</taxon>
        <taxon>Magnoliopsida</taxon>
        <taxon>Liliopsida</taxon>
        <taxon>Poales</taxon>
        <taxon>Bromeliaceae</taxon>
        <taxon>Bromelioideae</taxon>
        <taxon>Ananas</taxon>
    </lineage>
</organism>
<feature type="domain" description="C2" evidence="9">
    <location>
        <begin position="1"/>
        <end position="111"/>
    </location>
</feature>
<feature type="compositionally biased region" description="Low complexity" evidence="7">
    <location>
        <begin position="187"/>
        <end position="224"/>
    </location>
</feature>
<evidence type="ECO:0000313" key="11">
    <source>
        <dbReference type="Proteomes" id="UP000092600"/>
    </source>
</evidence>
<feature type="region of interest" description="Disordered" evidence="7">
    <location>
        <begin position="155"/>
        <end position="279"/>
    </location>
</feature>
<dbReference type="STRING" id="4615.A0A199UU30"/>
<dbReference type="FunFam" id="2.60.40.150:FF:000090">
    <property type="entry name" value="C2 domain-containing protein"/>
    <property type="match status" value="1"/>
</dbReference>
<dbReference type="InterPro" id="IPR000008">
    <property type="entry name" value="C2_dom"/>
</dbReference>
<feature type="region of interest" description="Disordered" evidence="7">
    <location>
        <begin position="722"/>
        <end position="744"/>
    </location>
</feature>
<dbReference type="Pfam" id="PF00168">
    <property type="entry name" value="C2"/>
    <property type="match status" value="4"/>
</dbReference>
<name>A0A199UU30_ANACO</name>
<keyword evidence="6 8" id="KW-0472">Membrane</keyword>
<dbReference type="InterPro" id="IPR047259">
    <property type="entry name" value="QUIRKY-like"/>
</dbReference>
<dbReference type="InterPro" id="IPR035892">
    <property type="entry name" value="C2_domain_sf"/>
</dbReference>
<evidence type="ECO:0000256" key="4">
    <source>
        <dbReference type="ARBA" id="ARBA00022737"/>
    </source>
</evidence>
<dbReference type="Pfam" id="PF08372">
    <property type="entry name" value="PRT_C"/>
    <property type="match status" value="1"/>
</dbReference>
<dbReference type="PANTHER" id="PTHR31425">
    <property type="entry name" value="PHOSPHORIBOSYLANTHRANILATE TRANSFERASE ISOFORM 1"/>
    <property type="match status" value="1"/>
</dbReference>